<dbReference type="InterPro" id="IPR026444">
    <property type="entry name" value="Secre_tail"/>
</dbReference>
<dbReference type="Proteomes" id="UP000580839">
    <property type="component" value="Unassembled WGS sequence"/>
</dbReference>
<accession>A0A849SBH5</accession>
<dbReference type="SUPFAM" id="SSF101898">
    <property type="entry name" value="NHL repeat"/>
    <property type="match status" value="1"/>
</dbReference>
<sequence length="761" mass="79431">MRNRNLVAPFGLWRASIVTAVALPLGLLLAIPLTPSPAAALVTTTFNSSLEGWLVTGDNASVWSSTGGNPGGCFDVNDLATGANNLAVAPPAYLGNWSAMTSADSIRLDLFLHRINGTQVGEPYQFRISGPGGAAHTLGGYMPPQDVWATVGAPLDSTTWVIESGSWSAILAHVNTVLIQVEFISGAEEVRFDNVRLTGTVMPFFDSCVLETFNTAGLGDWSFTSTGGVSNPGSQGNGGGYCRVADGTGVSYALVPARFLGNWSPLDGSGRVTIDTRLVSSAGSVLNVPEFIRISGPGGVAHVSLAIADVSTSLLKWTRYEFPIQASAWTLDSGTWPALLADVTECRIQAELMDGTEVLGIDNFGRLAAACSDPDQTVVLQSPDFAKCSEESFVTIGGIGFNPVDNELYGLVDAASASGGGLYRVTGLGAGVRLQAYATPTQVIFDATGSAFIAEDTGGSVFRWSGGLSSVWVSGFHAGDDDPSGMCFAPPGFDGPNVDPGDILVMDPGYSGPDELWAFKTSVAESELQVIADLPGSPDFRDVTAGPSGVVYTASMNDANNIYSISASGVLTPIALSTPLSGMISLAYDLAAARLYVVETGGNTLRRINPATGAVELLASGFDSFNDGALEFDPETQSVYVADAGMHRVYRFCKTSSTAVPSAARPRAPGEITALSVAPNPARGSTRIAWSLSRAADSRVVVFDVAGRAVRRIAAGAQAAGEASRTWDGRDDSGNPVRSGVYLVRIETARDKRAAWVTLLR</sequence>
<evidence type="ECO:0000259" key="1">
    <source>
        <dbReference type="Pfam" id="PF13860"/>
    </source>
</evidence>
<dbReference type="Pfam" id="PF13860">
    <property type="entry name" value="FlgD_ig"/>
    <property type="match status" value="1"/>
</dbReference>
<evidence type="ECO:0000313" key="2">
    <source>
        <dbReference type="EMBL" id="NOT33028.1"/>
    </source>
</evidence>
<dbReference type="EMBL" id="JABFRW010000025">
    <property type="protein sequence ID" value="NOT33028.1"/>
    <property type="molecule type" value="Genomic_DNA"/>
</dbReference>
<dbReference type="Gene3D" id="2.130.10.10">
    <property type="entry name" value="YVTN repeat-like/Quinoprotein amine dehydrogenase"/>
    <property type="match status" value="1"/>
</dbReference>
<evidence type="ECO:0000313" key="3">
    <source>
        <dbReference type="Proteomes" id="UP000580839"/>
    </source>
</evidence>
<dbReference type="NCBIfam" id="TIGR04183">
    <property type="entry name" value="Por_Secre_tail"/>
    <property type="match status" value="1"/>
</dbReference>
<organism evidence="2 3">
    <name type="scientific">Eiseniibacteriota bacterium</name>
    <dbReference type="NCBI Taxonomy" id="2212470"/>
    <lineage>
        <taxon>Bacteria</taxon>
        <taxon>Candidatus Eiseniibacteriota</taxon>
    </lineage>
</organism>
<dbReference type="Gene3D" id="2.60.40.4070">
    <property type="match status" value="1"/>
</dbReference>
<reference evidence="2 3" key="1">
    <citation type="submission" date="2020-04" db="EMBL/GenBank/DDBJ databases">
        <title>Metagenomic profiling of ammonia- and methane-oxidizing microorganisms in a Dutch drinking water treatment plant.</title>
        <authorList>
            <person name="Poghosyan L."/>
            <person name="Leucker S."/>
        </authorList>
    </citation>
    <scope>NUCLEOTIDE SEQUENCE [LARGE SCALE GENOMIC DNA]</scope>
    <source>
        <strain evidence="2">S-RSF-IL-03</strain>
    </source>
</reference>
<feature type="domain" description="FlgD/Vpr Ig-like" evidence="1">
    <location>
        <begin position="683"/>
        <end position="750"/>
    </location>
</feature>
<comment type="caution">
    <text evidence="2">The sequence shown here is derived from an EMBL/GenBank/DDBJ whole genome shotgun (WGS) entry which is preliminary data.</text>
</comment>
<proteinExistence type="predicted"/>
<dbReference type="AlphaFoldDB" id="A0A849SBH5"/>
<gene>
    <name evidence="2" type="ORF">HOP12_02545</name>
</gene>
<dbReference type="InterPro" id="IPR015943">
    <property type="entry name" value="WD40/YVTN_repeat-like_dom_sf"/>
</dbReference>
<name>A0A849SBH5_UNCEI</name>
<dbReference type="InterPro" id="IPR025965">
    <property type="entry name" value="FlgD/Vpr_Ig-like"/>
</dbReference>
<protein>
    <submittedName>
        <fullName evidence="2">T9SS type A sorting domain-containing protein</fullName>
    </submittedName>
</protein>